<feature type="binding site" evidence="13">
    <location>
        <position position="223"/>
    </location>
    <ligand>
        <name>Zn(2+)</name>
        <dbReference type="ChEBI" id="CHEBI:29105"/>
        <label>1</label>
    </ligand>
</feature>
<evidence type="ECO:0000256" key="1">
    <source>
        <dbReference type="ARBA" id="ARBA00004471"/>
    </source>
</evidence>
<feature type="binding site" evidence="13">
    <location>
        <position position="228"/>
    </location>
    <ligand>
        <name>Ca(2+)</name>
        <dbReference type="ChEBI" id="CHEBI:29108"/>
        <label>3</label>
    </ligand>
</feature>
<organism evidence="17 18">
    <name type="scientific">Trapa incisa</name>
    <dbReference type="NCBI Taxonomy" id="236973"/>
    <lineage>
        <taxon>Eukaryota</taxon>
        <taxon>Viridiplantae</taxon>
        <taxon>Streptophyta</taxon>
        <taxon>Embryophyta</taxon>
        <taxon>Tracheophyta</taxon>
        <taxon>Spermatophyta</taxon>
        <taxon>Magnoliopsida</taxon>
        <taxon>eudicotyledons</taxon>
        <taxon>Gunneridae</taxon>
        <taxon>Pentapetalae</taxon>
        <taxon>rosids</taxon>
        <taxon>malvids</taxon>
        <taxon>Myrtales</taxon>
        <taxon>Lythraceae</taxon>
        <taxon>Trapa</taxon>
    </lineage>
</organism>
<comment type="caution">
    <text evidence="17">The sequence shown here is derived from an EMBL/GenBank/DDBJ whole genome shotgun (WGS) entry which is preliminary data.</text>
</comment>
<evidence type="ECO:0000256" key="12">
    <source>
        <dbReference type="PIRSR" id="PIRSR001191-2"/>
    </source>
</evidence>
<comment type="cofactor">
    <cofactor evidence="13">
        <name>Zn(2+)</name>
        <dbReference type="ChEBI" id="CHEBI:29105"/>
    </cofactor>
    <text evidence="13">Binds 2 Zn(2+) ions per subunit.</text>
</comment>
<dbReference type="Proteomes" id="UP001345219">
    <property type="component" value="Chromosome 8"/>
</dbReference>
<dbReference type="SUPFAM" id="SSF47090">
    <property type="entry name" value="PGBD-like"/>
    <property type="match status" value="1"/>
</dbReference>
<evidence type="ECO:0000256" key="8">
    <source>
        <dbReference type="ARBA" id="ARBA00022833"/>
    </source>
</evidence>
<keyword evidence="10" id="KW-0865">Zymogen</keyword>
<feature type="short sequence motif" description="Cysteine switch" evidence="14">
    <location>
        <begin position="112"/>
        <end position="149"/>
    </location>
</feature>
<dbReference type="InterPro" id="IPR001818">
    <property type="entry name" value="Pept_M10_metallopeptidase"/>
</dbReference>
<feature type="binding site" evidence="13">
    <location>
        <position position="251"/>
    </location>
    <ligand>
        <name>Ca(2+)</name>
        <dbReference type="ChEBI" id="CHEBI:29108"/>
        <label>3</label>
    </ligand>
</feature>
<comment type="cofactor">
    <cofactor evidence="13">
        <name>Ca(2+)</name>
        <dbReference type="ChEBI" id="CHEBI:29108"/>
    </cofactor>
    <text evidence="13">Can bind about 5 Ca(2+) ions per subunit.</text>
</comment>
<evidence type="ECO:0000256" key="2">
    <source>
        <dbReference type="ARBA" id="ARBA00009614"/>
    </source>
</evidence>
<keyword evidence="3" id="KW-0449">Lipoprotein</keyword>
<dbReference type="PANTHER" id="PTHR10201:SF268">
    <property type="entry name" value="PEPTIDASE METALLOPEPTIDASE DOMAIN-CONTAINING PROTEIN"/>
    <property type="match status" value="1"/>
</dbReference>
<feature type="binding site" evidence="13">
    <location>
        <position position="251"/>
    </location>
    <ligand>
        <name>Ca(2+)</name>
        <dbReference type="ChEBI" id="CHEBI:29108"/>
        <label>1</label>
    </ligand>
</feature>
<feature type="chain" id="PRO_5043045413" description="Peptidase metallopeptidase domain-containing protein" evidence="15">
    <location>
        <begin position="29"/>
        <end position="317"/>
    </location>
</feature>
<reference evidence="17 18" key="1">
    <citation type="journal article" date="2023" name="Hortic Res">
        <title>Pangenome of water caltrop reveals structural variations and asymmetric subgenome divergence after allopolyploidization.</title>
        <authorList>
            <person name="Zhang X."/>
            <person name="Chen Y."/>
            <person name="Wang L."/>
            <person name="Yuan Y."/>
            <person name="Fang M."/>
            <person name="Shi L."/>
            <person name="Lu R."/>
            <person name="Comes H.P."/>
            <person name="Ma Y."/>
            <person name="Chen Y."/>
            <person name="Huang G."/>
            <person name="Zhou Y."/>
            <person name="Zheng Z."/>
            <person name="Qiu Y."/>
        </authorList>
    </citation>
    <scope>NUCLEOTIDE SEQUENCE [LARGE SCALE GENOMIC DNA]</scope>
    <source>
        <tissue evidence="17">Roots</tissue>
    </source>
</reference>
<dbReference type="GO" id="GO:0030198">
    <property type="term" value="P:extracellular matrix organization"/>
    <property type="evidence" value="ECO:0007669"/>
    <property type="project" value="TreeGrafter"/>
</dbReference>
<keyword evidence="7" id="KW-0378">Hydrolase</keyword>
<dbReference type="EMBL" id="JAXIOK010000014">
    <property type="protein sequence ID" value="KAK4754770.1"/>
    <property type="molecule type" value="Genomic_DNA"/>
</dbReference>
<feature type="active site" evidence="11">
    <location>
        <position position="272"/>
    </location>
</feature>
<keyword evidence="8 12" id="KW-0862">Zinc</keyword>
<feature type="binding site" evidence="13">
    <location>
        <position position="236"/>
    </location>
    <ligand>
        <name>Zn(2+)</name>
        <dbReference type="ChEBI" id="CHEBI:29105"/>
        <label>1</label>
    </ligand>
</feature>
<dbReference type="GO" id="GO:0005886">
    <property type="term" value="C:plasma membrane"/>
    <property type="evidence" value="ECO:0007669"/>
    <property type="project" value="UniProtKB-SubCell"/>
</dbReference>
<feature type="binding site" evidence="13">
    <location>
        <position position="289"/>
    </location>
    <ligand>
        <name>Zn(2+)</name>
        <dbReference type="ChEBI" id="CHEBI:29105"/>
        <label>2</label>
        <note>catalytic</note>
    </ligand>
</feature>
<comment type="subcellular location">
    <subcellularLocation>
        <location evidence="1">Cell membrane</location>
        <topology evidence="1">Lipid-anchor</topology>
        <topology evidence="1">GPI-anchor</topology>
        <orientation evidence="1">Extracellular side</orientation>
    </subcellularLocation>
</comment>
<feature type="binding site" evidence="12">
    <location>
        <position position="281"/>
    </location>
    <ligand>
        <name>Zn(2+)</name>
        <dbReference type="ChEBI" id="CHEBI:29105"/>
        <label>2</label>
        <note>catalytic</note>
    </ligand>
</feature>
<dbReference type="GO" id="GO:0006508">
    <property type="term" value="P:proteolysis"/>
    <property type="evidence" value="ECO:0007669"/>
    <property type="project" value="UniProtKB-KW"/>
</dbReference>
<dbReference type="InterPro" id="IPR021190">
    <property type="entry name" value="Pept_M10A"/>
</dbReference>
<keyword evidence="13" id="KW-0106">Calcium</keyword>
<dbReference type="AlphaFoldDB" id="A0AAN7JTT2"/>
<evidence type="ECO:0000256" key="11">
    <source>
        <dbReference type="PIRSR" id="PIRSR001191-1"/>
    </source>
</evidence>
<dbReference type="GO" id="GO:0031012">
    <property type="term" value="C:extracellular matrix"/>
    <property type="evidence" value="ECO:0007669"/>
    <property type="project" value="InterPro"/>
</dbReference>
<evidence type="ECO:0000313" key="18">
    <source>
        <dbReference type="Proteomes" id="UP001345219"/>
    </source>
</evidence>
<keyword evidence="6 15" id="KW-0732">Signal</keyword>
<dbReference type="CDD" id="cd04278">
    <property type="entry name" value="ZnMc_MMP"/>
    <property type="match status" value="1"/>
</dbReference>
<dbReference type="Pfam" id="PF01471">
    <property type="entry name" value="PG_binding_1"/>
    <property type="match status" value="1"/>
</dbReference>
<evidence type="ECO:0000256" key="14">
    <source>
        <dbReference type="PIRSR" id="PIRSR621190-5"/>
    </source>
</evidence>
<feature type="binding site" description="in inhibited form" evidence="13">
    <location>
        <position position="114"/>
    </location>
    <ligand>
        <name>Zn(2+)</name>
        <dbReference type="ChEBI" id="CHEBI:29105"/>
        <label>2</label>
        <note>catalytic</note>
    </ligand>
</feature>
<feature type="binding site" evidence="13">
    <location>
        <position position="211"/>
    </location>
    <ligand>
        <name>Ca(2+)</name>
        <dbReference type="ChEBI" id="CHEBI:29108"/>
        <label>2</label>
    </ligand>
</feature>
<evidence type="ECO:0000256" key="7">
    <source>
        <dbReference type="ARBA" id="ARBA00022801"/>
    </source>
</evidence>
<evidence type="ECO:0000256" key="13">
    <source>
        <dbReference type="PIRSR" id="PIRSR621190-2"/>
    </source>
</evidence>
<evidence type="ECO:0000256" key="9">
    <source>
        <dbReference type="ARBA" id="ARBA00023049"/>
    </source>
</evidence>
<dbReference type="PANTHER" id="PTHR10201">
    <property type="entry name" value="MATRIX METALLOPROTEINASE"/>
    <property type="match status" value="1"/>
</dbReference>
<gene>
    <name evidence="17" type="ORF">SAY87_008527</name>
</gene>
<feature type="binding site" evidence="13">
    <location>
        <position position="246"/>
    </location>
    <ligand>
        <name>Zn(2+)</name>
        <dbReference type="ChEBI" id="CHEBI:29105"/>
        <label>1</label>
    </ligand>
</feature>
<proteinExistence type="inferred from homology"/>
<evidence type="ECO:0000256" key="6">
    <source>
        <dbReference type="ARBA" id="ARBA00022729"/>
    </source>
</evidence>
<dbReference type="GO" id="GO:0004222">
    <property type="term" value="F:metalloendopeptidase activity"/>
    <property type="evidence" value="ECO:0007669"/>
    <property type="project" value="InterPro"/>
</dbReference>
<dbReference type="InterPro" id="IPR021158">
    <property type="entry name" value="Pept_M10A_Zn_BS"/>
</dbReference>
<dbReference type="PRINTS" id="PR00138">
    <property type="entry name" value="MATRIXIN"/>
</dbReference>
<keyword evidence="3" id="KW-0325">Glycoprotein</keyword>
<keyword evidence="4" id="KW-0645">Protease</keyword>
<dbReference type="PROSITE" id="PS00546">
    <property type="entry name" value="CYSTEINE_SWITCH"/>
    <property type="match status" value="1"/>
</dbReference>
<keyword evidence="3" id="KW-0336">GPI-anchor</keyword>
<dbReference type="InterPro" id="IPR033739">
    <property type="entry name" value="M10A_MMP"/>
</dbReference>
<name>A0AAN7JTT2_9MYRT</name>
<dbReference type="Gene3D" id="3.40.390.10">
    <property type="entry name" value="Collagenase (Catalytic Domain)"/>
    <property type="match status" value="1"/>
</dbReference>
<feature type="signal peptide" evidence="15">
    <location>
        <begin position="1"/>
        <end position="28"/>
    </location>
</feature>
<dbReference type="GO" id="GO:0098552">
    <property type="term" value="C:side of membrane"/>
    <property type="evidence" value="ECO:0007669"/>
    <property type="project" value="UniProtKB-KW"/>
</dbReference>
<dbReference type="InterPro" id="IPR024079">
    <property type="entry name" value="MetalloPept_cat_dom_sf"/>
</dbReference>
<keyword evidence="3" id="KW-0472">Membrane</keyword>
<feature type="binding site" evidence="12">
    <location>
        <position position="275"/>
    </location>
    <ligand>
        <name>Zn(2+)</name>
        <dbReference type="ChEBI" id="CHEBI:29105"/>
        <label>2</label>
        <note>catalytic</note>
    </ligand>
</feature>
<dbReference type="InterPro" id="IPR002477">
    <property type="entry name" value="Peptidoglycan-bd-like"/>
</dbReference>
<feature type="binding site" evidence="13">
    <location>
        <position position="221"/>
    </location>
    <ligand>
        <name>Zn(2+)</name>
        <dbReference type="ChEBI" id="CHEBI:29105"/>
        <label>1</label>
    </ligand>
</feature>
<dbReference type="GO" id="GO:0030574">
    <property type="term" value="P:collagen catabolic process"/>
    <property type="evidence" value="ECO:0007669"/>
    <property type="project" value="TreeGrafter"/>
</dbReference>
<dbReference type="Pfam" id="PF00413">
    <property type="entry name" value="Peptidase_M10"/>
    <property type="match status" value="1"/>
</dbReference>
<feature type="binding site" evidence="13">
    <location>
        <position position="229"/>
    </location>
    <ligand>
        <name>Ca(2+)</name>
        <dbReference type="ChEBI" id="CHEBI:29108"/>
        <label>3</label>
    </ligand>
</feature>
<feature type="binding site" evidence="12">
    <location>
        <position position="271"/>
    </location>
    <ligand>
        <name>Zn(2+)</name>
        <dbReference type="ChEBI" id="CHEBI:29105"/>
        <label>2</label>
        <note>catalytic</note>
    </ligand>
</feature>
<protein>
    <recommendedName>
        <fullName evidence="16">Peptidase metallopeptidase domain-containing protein</fullName>
    </recommendedName>
</protein>
<dbReference type="SUPFAM" id="SSF55486">
    <property type="entry name" value="Metalloproteases ('zincins'), catalytic domain"/>
    <property type="match status" value="1"/>
</dbReference>
<evidence type="ECO:0000259" key="16">
    <source>
        <dbReference type="SMART" id="SM00235"/>
    </source>
</evidence>
<dbReference type="PIRSF" id="PIRSF001191">
    <property type="entry name" value="Peptidase_M10A_matrix"/>
    <property type="match status" value="1"/>
</dbReference>
<evidence type="ECO:0000256" key="5">
    <source>
        <dbReference type="ARBA" id="ARBA00022723"/>
    </source>
</evidence>
<dbReference type="InterPro" id="IPR006026">
    <property type="entry name" value="Peptidase_Metallo"/>
</dbReference>
<feature type="domain" description="Peptidase metallopeptidase" evidence="16">
    <location>
        <begin position="157"/>
        <end position="316"/>
    </location>
</feature>
<evidence type="ECO:0000313" key="17">
    <source>
        <dbReference type="EMBL" id="KAK4754770.1"/>
    </source>
</evidence>
<keyword evidence="18" id="KW-1185">Reference proteome</keyword>
<sequence>MANLHSQLLLLLILVASLFLAIIQPSLAHSRKLILQSPQKAADTHHFGSLNEVRLYLERFGYKEKRLDNNLIQDTLTTESSLYSAISLYQQKNHLNVTGKLDPETVVRMMTPRCGMPDIFPSGRKGGSAAAGHQHHHGTSRHGKLLHVVGHYKLFDNMSPWTKSEITYSFTSTVLLVSLEDLRAICGRAFQRWAAVTRFQFREAGEGEQADITIGFYTGDHGDGFPFDGPGHVWAHAFAPQDGRLHFDGSELWSTATPTMDETDLESVALHEIGHTLGLAHTTDQDAVMYAYIGRGVVKRELQQDDIDGIRALYPSK</sequence>
<comment type="similarity">
    <text evidence="2">Belongs to the peptidase M10A family. Matrix metalloproteinases (MMPs) subfamily.</text>
</comment>
<evidence type="ECO:0000256" key="3">
    <source>
        <dbReference type="ARBA" id="ARBA00022622"/>
    </source>
</evidence>
<evidence type="ECO:0000256" key="4">
    <source>
        <dbReference type="ARBA" id="ARBA00022670"/>
    </source>
</evidence>
<dbReference type="SMART" id="SM00235">
    <property type="entry name" value="ZnMc"/>
    <property type="match status" value="1"/>
</dbReference>
<evidence type="ECO:0000256" key="15">
    <source>
        <dbReference type="SAM" id="SignalP"/>
    </source>
</evidence>
<dbReference type="InterPro" id="IPR036365">
    <property type="entry name" value="PGBD-like_sf"/>
</dbReference>
<evidence type="ECO:0000256" key="10">
    <source>
        <dbReference type="ARBA" id="ARBA00023145"/>
    </source>
</evidence>
<feature type="binding site" evidence="13">
    <location>
        <position position="248"/>
    </location>
    <ligand>
        <name>Ca(2+)</name>
        <dbReference type="ChEBI" id="CHEBI:29108"/>
        <label>3</label>
    </ligand>
</feature>
<accession>A0AAN7JTT2</accession>
<dbReference type="GO" id="GO:0008270">
    <property type="term" value="F:zinc ion binding"/>
    <property type="evidence" value="ECO:0007669"/>
    <property type="project" value="InterPro"/>
</dbReference>
<keyword evidence="5 12" id="KW-0479">Metal-binding</keyword>
<keyword evidence="9" id="KW-0482">Metalloprotease</keyword>